<dbReference type="Proteomes" id="UP000224915">
    <property type="component" value="Unassembled WGS sequence"/>
</dbReference>
<dbReference type="InterPro" id="IPR029044">
    <property type="entry name" value="Nucleotide-diphossugar_trans"/>
</dbReference>
<keyword evidence="4 7" id="KW-0808">Transferase</keyword>
<sequence length="326" mass="34745">MGENHAVDLRVTLAVLTHRRHEQIAALVPLLEAQARQALAAFPAEVGDIGVLVVDNEPDAAARDAVLRAADPEVTRYVCEPRPGIATARNRALRESAGEDLLVFIDDDETPGEGWLVALLGTFLRAGADPVAAVAGAVRTVLVGELDPWIRDGGFLARSHRESTRTGEAVATAATNNLLLDLRVVRGLDLWFEESLGLAGGEDTLFTTALTRAGERIVWCREAWVHDVRPVARLTRRAVVRRAFGHANASSGAWIALAHGPREVLRARAGAVAGGVARLCAGLGSLLLGVVLRSRQRRAGGVRVAARGVGMLTSGVGYRFEEYADS</sequence>
<dbReference type="Pfam" id="PF00535">
    <property type="entry name" value="Glycos_transf_2"/>
    <property type="match status" value="1"/>
</dbReference>
<keyword evidence="3" id="KW-0328">Glycosyltransferase</keyword>
<dbReference type="PANTHER" id="PTHR43179">
    <property type="entry name" value="RHAMNOSYLTRANSFERASE WBBL"/>
    <property type="match status" value="1"/>
</dbReference>
<evidence type="ECO:0000313" key="8">
    <source>
        <dbReference type="Proteomes" id="UP000224915"/>
    </source>
</evidence>
<dbReference type="OrthoDB" id="3180470at2"/>
<keyword evidence="5" id="KW-0812">Transmembrane</keyword>
<proteinExistence type="inferred from homology"/>
<gene>
    <name evidence="7" type="ORF">ATL40_2073</name>
</gene>
<dbReference type="InterPro" id="IPR001173">
    <property type="entry name" value="Glyco_trans_2-like"/>
</dbReference>
<keyword evidence="5" id="KW-0472">Membrane</keyword>
<dbReference type="CDD" id="cd00761">
    <property type="entry name" value="Glyco_tranf_GTA_type"/>
    <property type="match status" value="1"/>
</dbReference>
<comment type="pathway">
    <text evidence="1">Cell wall biogenesis; cell wall polysaccharide biosynthesis.</text>
</comment>
<keyword evidence="5" id="KW-1133">Transmembrane helix</keyword>
<dbReference type="SUPFAM" id="SSF53448">
    <property type="entry name" value="Nucleotide-diphospho-sugar transferases"/>
    <property type="match status" value="1"/>
</dbReference>
<evidence type="ECO:0000259" key="6">
    <source>
        <dbReference type="Pfam" id="PF00535"/>
    </source>
</evidence>
<accession>A0A2A9D1E9</accession>
<reference evidence="7 8" key="1">
    <citation type="submission" date="2017-10" db="EMBL/GenBank/DDBJ databases">
        <title>Sequencing the genomes of 1000 actinobacteria strains.</title>
        <authorList>
            <person name="Klenk H.-P."/>
        </authorList>
    </citation>
    <scope>NUCLEOTIDE SEQUENCE [LARGE SCALE GENOMIC DNA]</scope>
    <source>
        <strain evidence="7 8">DSM 21801</strain>
    </source>
</reference>
<evidence type="ECO:0000256" key="4">
    <source>
        <dbReference type="ARBA" id="ARBA00022679"/>
    </source>
</evidence>
<keyword evidence="8" id="KW-1185">Reference proteome</keyword>
<dbReference type="EMBL" id="PDJD01000001">
    <property type="protein sequence ID" value="PFG20473.1"/>
    <property type="molecule type" value="Genomic_DNA"/>
</dbReference>
<comment type="similarity">
    <text evidence="2">Belongs to the glycosyltransferase 2 family.</text>
</comment>
<evidence type="ECO:0000256" key="3">
    <source>
        <dbReference type="ARBA" id="ARBA00022676"/>
    </source>
</evidence>
<feature type="transmembrane region" description="Helical" evidence="5">
    <location>
        <begin position="271"/>
        <end position="292"/>
    </location>
</feature>
<feature type="domain" description="Glycosyltransferase 2-like" evidence="6">
    <location>
        <begin position="37"/>
        <end position="133"/>
    </location>
</feature>
<comment type="caution">
    <text evidence="7">The sequence shown here is derived from an EMBL/GenBank/DDBJ whole genome shotgun (WGS) entry which is preliminary data.</text>
</comment>
<dbReference type="GO" id="GO:0016757">
    <property type="term" value="F:glycosyltransferase activity"/>
    <property type="evidence" value="ECO:0007669"/>
    <property type="project" value="UniProtKB-KW"/>
</dbReference>
<protein>
    <submittedName>
        <fullName evidence="7">Glycosyl transferase family 2</fullName>
    </submittedName>
</protein>
<dbReference type="RefSeq" id="WP_098469444.1">
    <property type="nucleotide sequence ID" value="NZ_PDJD01000001.1"/>
</dbReference>
<dbReference type="PANTHER" id="PTHR43179:SF12">
    <property type="entry name" value="GALACTOFURANOSYLTRANSFERASE GLFT2"/>
    <property type="match status" value="1"/>
</dbReference>
<evidence type="ECO:0000256" key="1">
    <source>
        <dbReference type="ARBA" id="ARBA00004776"/>
    </source>
</evidence>
<dbReference type="Gene3D" id="3.90.550.10">
    <property type="entry name" value="Spore Coat Polysaccharide Biosynthesis Protein SpsA, Chain A"/>
    <property type="match status" value="1"/>
</dbReference>
<organism evidence="7 8">
    <name type="scientific">Serinibacter salmoneus</name>
    <dbReference type="NCBI Taxonomy" id="556530"/>
    <lineage>
        <taxon>Bacteria</taxon>
        <taxon>Bacillati</taxon>
        <taxon>Actinomycetota</taxon>
        <taxon>Actinomycetes</taxon>
        <taxon>Micrococcales</taxon>
        <taxon>Beutenbergiaceae</taxon>
        <taxon>Serinibacter</taxon>
    </lineage>
</organism>
<evidence type="ECO:0000256" key="2">
    <source>
        <dbReference type="ARBA" id="ARBA00006739"/>
    </source>
</evidence>
<dbReference type="AlphaFoldDB" id="A0A2A9D1E9"/>
<evidence type="ECO:0000256" key="5">
    <source>
        <dbReference type="SAM" id="Phobius"/>
    </source>
</evidence>
<name>A0A2A9D1E9_9MICO</name>
<evidence type="ECO:0000313" key="7">
    <source>
        <dbReference type="EMBL" id="PFG20473.1"/>
    </source>
</evidence>